<feature type="domain" description="Fibronectin type-III" evidence="2">
    <location>
        <begin position="106"/>
        <end position="199"/>
    </location>
</feature>
<keyword evidence="1" id="KW-0472">Membrane</keyword>
<evidence type="ECO:0000313" key="3">
    <source>
        <dbReference type="EMBL" id="OGY20784.1"/>
    </source>
</evidence>
<dbReference type="InterPro" id="IPR015914">
    <property type="entry name" value="PAPs_N"/>
</dbReference>
<dbReference type="STRING" id="1797593.A3A65_01255"/>
<dbReference type="Gene3D" id="2.60.40.10">
    <property type="entry name" value="Immunoglobulins"/>
    <property type="match status" value="1"/>
</dbReference>
<dbReference type="PROSITE" id="PS50853">
    <property type="entry name" value="FN3"/>
    <property type="match status" value="1"/>
</dbReference>
<dbReference type="SUPFAM" id="SSF49363">
    <property type="entry name" value="Purple acid phosphatase, N-terminal domain"/>
    <property type="match status" value="1"/>
</dbReference>
<dbReference type="Pfam" id="PF16656">
    <property type="entry name" value="Pur_ac_phosph_N"/>
    <property type="match status" value="1"/>
</dbReference>
<dbReference type="InterPro" id="IPR013783">
    <property type="entry name" value="Ig-like_fold"/>
</dbReference>
<accession>A0A1G1VZM2</accession>
<protein>
    <recommendedName>
        <fullName evidence="2">Fibronectin type-III domain-containing protein</fullName>
    </recommendedName>
</protein>
<dbReference type="CDD" id="cd00063">
    <property type="entry name" value="FN3"/>
    <property type="match status" value="1"/>
</dbReference>
<reference evidence="3 4" key="1">
    <citation type="journal article" date="2016" name="Nat. Commun.">
        <title>Thousands of microbial genomes shed light on interconnected biogeochemical processes in an aquifer system.</title>
        <authorList>
            <person name="Anantharaman K."/>
            <person name="Brown C.T."/>
            <person name="Hug L.A."/>
            <person name="Sharon I."/>
            <person name="Castelle C.J."/>
            <person name="Probst A.J."/>
            <person name="Thomas B.C."/>
            <person name="Singh A."/>
            <person name="Wilkins M.J."/>
            <person name="Karaoz U."/>
            <person name="Brodie E.L."/>
            <person name="Williams K.H."/>
            <person name="Hubbard S.S."/>
            <person name="Banfield J.F."/>
        </authorList>
    </citation>
    <scope>NUCLEOTIDE SEQUENCE [LARGE SCALE GENOMIC DNA]</scope>
</reference>
<feature type="transmembrane region" description="Helical" evidence="1">
    <location>
        <begin position="74"/>
        <end position="92"/>
    </location>
</feature>
<dbReference type="InterPro" id="IPR008963">
    <property type="entry name" value="Purple_acid_Pase-like_N"/>
</dbReference>
<comment type="caution">
    <text evidence="3">The sequence shown here is derived from an EMBL/GenBank/DDBJ whole genome shotgun (WGS) entry which is preliminary data.</text>
</comment>
<gene>
    <name evidence="3" type="ORF">A3A65_01255</name>
</gene>
<sequence length="199" mass="22122">MAQTIVGRLEEHNQQIQALSPTEESLSQVPDDSALPVTTFLSLSIFIFFFVVVFLGFLPLVIERFRDFKRFQMALLVAFVAGAIPLTMGMVLQRSGVLTKASVLETPQDVQVSGISTESFRVTWETTDTQYGALRYGNEPFSEALEQTALEVGGLQRTNEHSVVVKNLEPDTDYYFELLSGAHWFDQGGVLLSVHTLAD</sequence>
<keyword evidence="1" id="KW-0812">Transmembrane</keyword>
<organism evidence="3 4">
    <name type="scientific">Candidatus Chisholmbacteria bacterium RIFCSPLOWO2_01_FULL_49_14</name>
    <dbReference type="NCBI Taxonomy" id="1797593"/>
    <lineage>
        <taxon>Bacteria</taxon>
        <taxon>Candidatus Chisholmiibacteriota</taxon>
    </lineage>
</organism>
<dbReference type="AlphaFoldDB" id="A0A1G1VZM2"/>
<dbReference type="GO" id="GO:0046872">
    <property type="term" value="F:metal ion binding"/>
    <property type="evidence" value="ECO:0007669"/>
    <property type="project" value="InterPro"/>
</dbReference>
<evidence type="ECO:0000259" key="2">
    <source>
        <dbReference type="PROSITE" id="PS50853"/>
    </source>
</evidence>
<feature type="transmembrane region" description="Helical" evidence="1">
    <location>
        <begin position="40"/>
        <end position="62"/>
    </location>
</feature>
<dbReference type="SMART" id="SM00060">
    <property type="entry name" value="FN3"/>
    <property type="match status" value="1"/>
</dbReference>
<dbReference type="EMBL" id="MHCL01000023">
    <property type="protein sequence ID" value="OGY20784.1"/>
    <property type="molecule type" value="Genomic_DNA"/>
</dbReference>
<dbReference type="Proteomes" id="UP000176723">
    <property type="component" value="Unassembled WGS sequence"/>
</dbReference>
<name>A0A1G1VZM2_9BACT</name>
<proteinExistence type="predicted"/>
<dbReference type="GO" id="GO:0003993">
    <property type="term" value="F:acid phosphatase activity"/>
    <property type="evidence" value="ECO:0007669"/>
    <property type="project" value="InterPro"/>
</dbReference>
<keyword evidence="1" id="KW-1133">Transmembrane helix</keyword>
<evidence type="ECO:0000313" key="4">
    <source>
        <dbReference type="Proteomes" id="UP000176723"/>
    </source>
</evidence>
<dbReference type="InterPro" id="IPR003961">
    <property type="entry name" value="FN3_dom"/>
</dbReference>
<evidence type="ECO:0000256" key="1">
    <source>
        <dbReference type="SAM" id="Phobius"/>
    </source>
</evidence>